<evidence type="ECO:0000256" key="4">
    <source>
        <dbReference type="ARBA" id="ARBA00023163"/>
    </source>
</evidence>
<dbReference type="GO" id="GO:0003700">
    <property type="term" value="F:DNA-binding transcription factor activity"/>
    <property type="evidence" value="ECO:0007669"/>
    <property type="project" value="InterPro"/>
</dbReference>
<dbReference type="InterPro" id="IPR005119">
    <property type="entry name" value="LysR_subst-bd"/>
</dbReference>
<gene>
    <name evidence="6" type="ORF">Airi01_058370</name>
</gene>
<name>A0A9W6VRE2_9ACTN</name>
<dbReference type="Pfam" id="PF00126">
    <property type="entry name" value="HTH_1"/>
    <property type="match status" value="1"/>
</dbReference>
<evidence type="ECO:0000256" key="3">
    <source>
        <dbReference type="ARBA" id="ARBA00023125"/>
    </source>
</evidence>
<dbReference type="GO" id="GO:0003677">
    <property type="term" value="F:DNA binding"/>
    <property type="evidence" value="ECO:0007669"/>
    <property type="project" value="UniProtKB-KW"/>
</dbReference>
<dbReference type="Gene3D" id="3.40.190.10">
    <property type="entry name" value="Periplasmic binding protein-like II"/>
    <property type="match status" value="2"/>
</dbReference>
<dbReference type="PANTHER" id="PTHR30346">
    <property type="entry name" value="TRANSCRIPTIONAL DUAL REGULATOR HCAR-RELATED"/>
    <property type="match status" value="1"/>
</dbReference>
<dbReference type="InterPro" id="IPR036388">
    <property type="entry name" value="WH-like_DNA-bd_sf"/>
</dbReference>
<dbReference type="PANTHER" id="PTHR30346:SF0">
    <property type="entry name" value="HCA OPERON TRANSCRIPTIONAL ACTIVATOR HCAR"/>
    <property type="match status" value="1"/>
</dbReference>
<dbReference type="AlphaFoldDB" id="A0A9W6VRE2"/>
<dbReference type="InterPro" id="IPR036390">
    <property type="entry name" value="WH_DNA-bd_sf"/>
</dbReference>
<evidence type="ECO:0000256" key="2">
    <source>
        <dbReference type="ARBA" id="ARBA00023015"/>
    </source>
</evidence>
<keyword evidence="3" id="KW-0238">DNA-binding</keyword>
<evidence type="ECO:0000313" key="6">
    <source>
        <dbReference type="EMBL" id="GLY77570.1"/>
    </source>
</evidence>
<sequence length="316" mass="34061">MRTVELRQLASFLAVVEEGQFARAAARLFLSPPAVTGHIQRLERELGVQLLERSPIALTPAGERLVPHARTMLAAANAATDAVTDLRTDDDLPLRVGVMAPGSAELTPVILRAFRRAQPTIPLIVESLAFAEHTTALTEHRVDLAFVRPRPDDERLNVDVLTTEPRVLILPTAGPVGDAEALRLSDVLDLAFVGLPEGVPRVFTDYLYFASARNGMSPRCGVDEAATIQDVLTSASAGRAIGAALYSFSRLYRWPGIRFVPVIDAPWAQSVLASRRDDIRPQVRAFRALATTLARDLGPGLASASEAAGPLILSEP</sequence>
<dbReference type="PROSITE" id="PS50931">
    <property type="entry name" value="HTH_LYSR"/>
    <property type="match status" value="1"/>
</dbReference>
<dbReference type="SUPFAM" id="SSF53850">
    <property type="entry name" value="Periplasmic binding protein-like II"/>
    <property type="match status" value="1"/>
</dbReference>
<protein>
    <submittedName>
        <fullName evidence="6">LysR family transcriptional regulator</fullName>
    </submittedName>
</protein>
<dbReference type="EMBL" id="BSTJ01000007">
    <property type="protein sequence ID" value="GLY77570.1"/>
    <property type="molecule type" value="Genomic_DNA"/>
</dbReference>
<dbReference type="GO" id="GO:0032993">
    <property type="term" value="C:protein-DNA complex"/>
    <property type="evidence" value="ECO:0007669"/>
    <property type="project" value="TreeGrafter"/>
</dbReference>
<dbReference type="Proteomes" id="UP001165135">
    <property type="component" value="Unassembled WGS sequence"/>
</dbReference>
<evidence type="ECO:0000259" key="5">
    <source>
        <dbReference type="PROSITE" id="PS50931"/>
    </source>
</evidence>
<reference evidence="6" key="1">
    <citation type="submission" date="2023-03" db="EMBL/GenBank/DDBJ databases">
        <title>Actinoallomurus iriomotensis NBRC 103681.</title>
        <authorList>
            <person name="Ichikawa N."/>
            <person name="Sato H."/>
            <person name="Tonouchi N."/>
        </authorList>
    </citation>
    <scope>NUCLEOTIDE SEQUENCE</scope>
    <source>
        <strain evidence="6">NBRC 103681</strain>
    </source>
</reference>
<feature type="domain" description="HTH lysR-type" evidence="5">
    <location>
        <begin position="4"/>
        <end position="59"/>
    </location>
</feature>
<dbReference type="PRINTS" id="PR00039">
    <property type="entry name" value="HTHLYSR"/>
</dbReference>
<proteinExistence type="inferred from homology"/>
<dbReference type="Pfam" id="PF03466">
    <property type="entry name" value="LysR_substrate"/>
    <property type="match status" value="1"/>
</dbReference>
<evidence type="ECO:0000256" key="1">
    <source>
        <dbReference type="ARBA" id="ARBA00009437"/>
    </source>
</evidence>
<dbReference type="InterPro" id="IPR000847">
    <property type="entry name" value="LysR_HTH_N"/>
</dbReference>
<keyword evidence="4" id="KW-0804">Transcription</keyword>
<keyword evidence="2" id="KW-0805">Transcription regulation</keyword>
<dbReference type="FunFam" id="1.10.10.10:FF:000001">
    <property type="entry name" value="LysR family transcriptional regulator"/>
    <property type="match status" value="1"/>
</dbReference>
<accession>A0A9W6VRE2</accession>
<comment type="similarity">
    <text evidence="1">Belongs to the LysR transcriptional regulatory family.</text>
</comment>
<organism evidence="6 7">
    <name type="scientific">Actinoallomurus iriomotensis</name>
    <dbReference type="NCBI Taxonomy" id="478107"/>
    <lineage>
        <taxon>Bacteria</taxon>
        <taxon>Bacillati</taxon>
        <taxon>Actinomycetota</taxon>
        <taxon>Actinomycetes</taxon>
        <taxon>Streptosporangiales</taxon>
        <taxon>Thermomonosporaceae</taxon>
        <taxon>Actinoallomurus</taxon>
    </lineage>
</organism>
<dbReference type="SUPFAM" id="SSF46785">
    <property type="entry name" value="Winged helix' DNA-binding domain"/>
    <property type="match status" value="1"/>
</dbReference>
<dbReference type="Gene3D" id="1.10.10.10">
    <property type="entry name" value="Winged helix-like DNA-binding domain superfamily/Winged helix DNA-binding domain"/>
    <property type="match status" value="1"/>
</dbReference>
<comment type="caution">
    <text evidence="6">The sequence shown here is derived from an EMBL/GenBank/DDBJ whole genome shotgun (WGS) entry which is preliminary data.</text>
</comment>
<dbReference type="CDD" id="cd08414">
    <property type="entry name" value="PBP2_LTTR_aromatics_like"/>
    <property type="match status" value="1"/>
</dbReference>
<evidence type="ECO:0000313" key="7">
    <source>
        <dbReference type="Proteomes" id="UP001165135"/>
    </source>
</evidence>